<protein>
    <submittedName>
        <fullName evidence="3">Uncharacterized protein</fullName>
    </submittedName>
</protein>
<dbReference type="RefSeq" id="WP_207862937.1">
    <property type="nucleotide sequence ID" value="NZ_JAFREP010000046.1"/>
</dbReference>
<gene>
    <name evidence="3" type="ORF">J3U88_31155</name>
</gene>
<comment type="caution">
    <text evidence="3">The sequence shown here is derived from an EMBL/GenBank/DDBJ whole genome shotgun (WGS) entry which is preliminary data.</text>
</comment>
<dbReference type="Proteomes" id="UP000664417">
    <property type="component" value="Unassembled WGS sequence"/>
</dbReference>
<evidence type="ECO:0000256" key="1">
    <source>
        <dbReference type="SAM" id="MobiDB-lite"/>
    </source>
</evidence>
<feature type="compositionally biased region" description="Pro residues" evidence="1">
    <location>
        <begin position="29"/>
        <end position="39"/>
    </location>
</feature>
<evidence type="ECO:0000313" key="4">
    <source>
        <dbReference type="Proteomes" id="UP000664417"/>
    </source>
</evidence>
<feature type="region of interest" description="Disordered" evidence="1">
    <location>
        <begin position="24"/>
        <end position="59"/>
    </location>
</feature>
<evidence type="ECO:0000256" key="2">
    <source>
        <dbReference type="SAM" id="SignalP"/>
    </source>
</evidence>
<keyword evidence="4" id="KW-1185">Reference proteome</keyword>
<feature type="signal peptide" evidence="2">
    <location>
        <begin position="1"/>
        <end position="21"/>
    </location>
</feature>
<dbReference type="AlphaFoldDB" id="A0A8J7QIE9"/>
<organism evidence="3 4">
    <name type="scientific">Acanthopleuribacter pedis</name>
    <dbReference type="NCBI Taxonomy" id="442870"/>
    <lineage>
        <taxon>Bacteria</taxon>
        <taxon>Pseudomonadati</taxon>
        <taxon>Acidobacteriota</taxon>
        <taxon>Holophagae</taxon>
        <taxon>Acanthopleuribacterales</taxon>
        <taxon>Acanthopleuribacteraceae</taxon>
        <taxon>Acanthopleuribacter</taxon>
    </lineage>
</organism>
<dbReference type="EMBL" id="JAFREP010000046">
    <property type="protein sequence ID" value="MBO1322965.1"/>
    <property type="molecule type" value="Genomic_DNA"/>
</dbReference>
<name>A0A8J7QIE9_9BACT</name>
<keyword evidence="2" id="KW-0732">Signal</keyword>
<accession>A0A8J7QIE9</accession>
<feature type="chain" id="PRO_5035228143" evidence="2">
    <location>
        <begin position="22"/>
        <end position="365"/>
    </location>
</feature>
<reference evidence="3" key="1">
    <citation type="submission" date="2021-03" db="EMBL/GenBank/DDBJ databases">
        <authorList>
            <person name="Wang G."/>
        </authorList>
    </citation>
    <scope>NUCLEOTIDE SEQUENCE</scope>
    <source>
        <strain evidence="3">KCTC 12899</strain>
    </source>
</reference>
<sequence length="365" mass="40045">MTGYRLTWLAMGILLTAFCLTGCSESPPKSEPAPSPQPTPSAQSTPAADKQPEPAGQPQATITAVPTATITAPAQPTPIPLEQGGLRFQMGNVAAGHSMFRPLGDVAWLNDGSLLMSFPQDHAFIKFAAGDFALTMFGSEAVGGKKETVVSPNLLWVHQGLIHAVSTQKHQSLTYTPDIQVVNAYNAAGVSPVPGPENQYLLRADDRPDIFFRVDQNNKPQQTYSVPAMPDEDMMGRKLVFFPMDDWRLYAAKQNATAVFLFNKNSTIAQIYTIDLSAFFGAPNYAFTGGAQLFDLHVEATTLWLLLDHGGKRNDDRGYVLALHTLTFETLGFWEIPLDADRMDASPEFFVFAQQDRARAVTYRR</sequence>
<evidence type="ECO:0000313" key="3">
    <source>
        <dbReference type="EMBL" id="MBO1322965.1"/>
    </source>
</evidence>
<proteinExistence type="predicted"/>